<evidence type="ECO:0000256" key="2">
    <source>
        <dbReference type="ARBA" id="ARBA00022670"/>
    </source>
</evidence>
<dbReference type="OrthoDB" id="1939479at2759"/>
<feature type="domain" description="Ubiquitin-like protease family profile" evidence="6">
    <location>
        <begin position="128"/>
        <end position="284"/>
    </location>
</feature>
<evidence type="ECO:0000259" key="6">
    <source>
        <dbReference type="PROSITE" id="PS50600"/>
    </source>
</evidence>
<dbReference type="PANTHER" id="PTHR12606:SF153">
    <property type="entry name" value="ULP1 PROTEASE FAMILY, CARBOXY-TERMINAL DOMAIN PROTEIN"/>
    <property type="match status" value="1"/>
</dbReference>
<evidence type="ECO:0000256" key="4">
    <source>
        <dbReference type="ARBA" id="ARBA00022807"/>
    </source>
</evidence>
<organism evidence="7 8">
    <name type="scientific">Brachionus plicatilis</name>
    <name type="common">Marine rotifer</name>
    <name type="synonym">Brachionus muelleri</name>
    <dbReference type="NCBI Taxonomy" id="10195"/>
    <lineage>
        <taxon>Eukaryota</taxon>
        <taxon>Metazoa</taxon>
        <taxon>Spiralia</taxon>
        <taxon>Gnathifera</taxon>
        <taxon>Rotifera</taxon>
        <taxon>Eurotatoria</taxon>
        <taxon>Monogononta</taxon>
        <taxon>Pseudotrocha</taxon>
        <taxon>Ploima</taxon>
        <taxon>Brachionidae</taxon>
        <taxon>Brachionus</taxon>
    </lineage>
</organism>
<comment type="caution">
    <text evidence="7">The sequence shown here is derived from an EMBL/GenBank/DDBJ whole genome shotgun (WGS) entry which is preliminary data.</text>
</comment>
<dbReference type="Pfam" id="PF02902">
    <property type="entry name" value="Peptidase_C48"/>
    <property type="match status" value="1"/>
</dbReference>
<evidence type="ECO:0000313" key="7">
    <source>
        <dbReference type="EMBL" id="RMZ98142.1"/>
    </source>
</evidence>
<dbReference type="GO" id="GO:0005634">
    <property type="term" value="C:nucleus"/>
    <property type="evidence" value="ECO:0007669"/>
    <property type="project" value="TreeGrafter"/>
</dbReference>
<reference evidence="7 8" key="1">
    <citation type="journal article" date="2018" name="Sci. Rep.">
        <title>Genomic signatures of local adaptation to the degree of environmental predictability in rotifers.</title>
        <authorList>
            <person name="Franch-Gras L."/>
            <person name="Hahn C."/>
            <person name="Garcia-Roger E.M."/>
            <person name="Carmona M.J."/>
            <person name="Serra M."/>
            <person name="Gomez A."/>
        </authorList>
    </citation>
    <scope>NUCLEOTIDE SEQUENCE [LARGE SCALE GENOMIC DNA]</scope>
    <source>
        <strain evidence="7">HYR1</strain>
    </source>
</reference>
<evidence type="ECO:0000313" key="8">
    <source>
        <dbReference type="Proteomes" id="UP000276133"/>
    </source>
</evidence>
<dbReference type="GO" id="GO:0006508">
    <property type="term" value="P:proteolysis"/>
    <property type="evidence" value="ECO:0007669"/>
    <property type="project" value="UniProtKB-KW"/>
</dbReference>
<dbReference type="GO" id="GO:0016929">
    <property type="term" value="F:deSUMOylase activity"/>
    <property type="evidence" value="ECO:0007669"/>
    <property type="project" value="TreeGrafter"/>
</dbReference>
<dbReference type="InterPro" id="IPR003653">
    <property type="entry name" value="Peptidase_C48_C"/>
</dbReference>
<name>A0A3M7PGG6_BRAPC</name>
<gene>
    <name evidence="7" type="ORF">BpHYR1_010959</name>
</gene>
<dbReference type="AlphaFoldDB" id="A0A3M7PGG6"/>
<evidence type="ECO:0000256" key="1">
    <source>
        <dbReference type="ARBA" id="ARBA00005234"/>
    </source>
</evidence>
<keyword evidence="4" id="KW-0788">Thiol protease</keyword>
<dbReference type="EMBL" id="REGN01010954">
    <property type="protein sequence ID" value="RMZ98142.1"/>
    <property type="molecule type" value="Genomic_DNA"/>
</dbReference>
<protein>
    <submittedName>
        <fullName evidence="7">Sentrin-specific protease</fullName>
    </submittedName>
</protein>
<dbReference type="Proteomes" id="UP000276133">
    <property type="component" value="Unassembled WGS sequence"/>
</dbReference>
<dbReference type="PANTHER" id="PTHR12606">
    <property type="entry name" value="SENTRIN/SUMO-SPECIFIC PROTEASE"/>
    <property type="match status" value="1"/>
</dbReference>
<comment type="similarity">
    <text evidence="1">Belongs to the peptidase C48 family.</text>
</comment>
<dbReference type="PROSITE" id="PS50600">
    <property type="entry name" value="ULP_PROTEASE"/>
    <property type="match status" value="1"/>
</dbReference>
<feature type="compositionally biased region" description="Polar residues" evidence="5">
    <location>
        <begin position="1"/>
        <end position="17"/>
    </location>
</feature>
<dbReference type="SUPFAM" id="SSF54001">
    <property type="entry name" value="Cysteine proteinases"/>
    <property type="match status" value="1"/>
</dbReference>
<evidence type="ECO:0000256" key="5">
    <source>
        <dbReference type="SAM" id="MobiDB-lite"/>
    </source>
</evidence>
<keyword evidence="8" id="KW-1185">Reference proteome</keyword>
<accession>A0A3M7PGG6</accession>
<dbReference type="GO" id="GO:0016926">
    <property type="term" value="P:protein desumoylation"/>
    <property type="evidence" value="ECO:0007669"/>
    <property type="project" value="TreeGrafter"/>
</dbReference>
<dbReference type="InterPro" id="IPR038765">
    <property type="entry name" value="Papain-like_cys_pep_sf"/>
</dbReference>
<proteinExistence type="inferred from homology"/>
<evidence type="ECO:0000256" key="3">
    <source>
        <dbReference type="ARBA" id="ARBA00022801"/>
    </source>
</evidence>
<keyword evidence="2 7" id="KW-0645">Protease</keyword>
<feature type="region of interest" description="Disordered" evidence="5">
    <location>
        <begin position="1"/>
        <end position="24"/>
    </location>
</feature>
<dbReference type="STRING" id="10195.A0A3M7PGG6"/>
<keyword evidence="3" id="KW-0378">Hydrolase</keyword>
<sequence>MASFDQQSSKLTPTPTNESDKALFSNSNWKTNAINIYQERSPTCSTLRQNNRFYLEPIDPKSIENACSALSPTSPTPSKSILKKKNIPSQSKRVNWTFKVYSSQELILNENNEELDRNDILIVKAYGFDICKSDIMILLSGSKLNDNIVNFYLNLICNSAQKKCVCLDSLLVGKLISSKTHDIKKLCTDLNNTLSYLLFLPINLNLNHWSLLVFDLENKVIYNLDSILKPNFELIRTISFNLSNLFIKLKGVNDWKIKTDLEYPKQTGNSIDCGVFICLYAKYLAFEREFDFNQTNIQNMREIMADEIKQFSIDENFLENCSFSQH</sequence>
<dbReference type="Gene3D" id="3.40.395.10">
    <property type="entry name" value="Adenoviral Proteinase, Chain A"/>
    <property type="match status" value="1"/>
</dbReference>